<protein>
    <submittedName>
        <fullName evidence="5">Pyruvate, phosphate dikinase regulatory protein</fullName>
    </submittedName>
</protein>
<evidence type="ECO:0000313" key="5">
    <source>
        <dbReference type="EMBL" id="BEQ16839.1"/>
    </source>
</evidence>
<keyword evidence="3" id="KW-0547">Nucleotide-binding</keyword>
<dbReference type="PANTHER" id="PTHR31756:SF3">
    <property type="entry name" value="PYRUVATE, PHOSPHATE DIKINASE REGULATORY PROTEIN 1, CHLOROPLASTIC"/>
    <property type="match status" value="1"/>
</dbReference>
<dbReference type="EMBL" id="AP028679">
    <property type="protein sequence ID" value="BEQ16839.1"/>
    <property type="molecule type" value="Genomic_DNA"/>
</dbReference>
<keyword evidence="6" id="KW-1185">Reference proteome</keyword>
<organism evidence="5 6">
    <name type="scientific">Desulfoferula mesophila</name>
    <dbReference type="NCBI Taxonomy" id="3058419"/>
    <lineage>
        <taxon>Bacteria</taxon>
        <taxon>Pseudomonadati</taxon>
        <taxon>Thermodesulfobacteriota</taxon>
        <taxon>Desulfarculia</taxon>
        <taxon>Desulfarculales</taxon>
        <taxon>Desulfarculaceae</taxon>
        <taxon>Desulfoferula</taxon>
    </lineage>
</organism>
<evidence type="ECO:0000256" key="3">
    <source>
        <dbReference type="ARBA" id="ARBA00022741"/>
    </source>
</evidence>
<evidence type="ECO:0000313" key="6">
    <source>
        <dbReference type="Proteomes" id="UP001366166"/>
    </source>
</evidence>
<dbReference type="GO" id="GO:0004674">
    <property type="term" value="F:protein serine/threonine kinase activity"/>
    <property type="evidence" value="ECO:0007669"/>
    <property type="project" value="UniProtKB-KW"/>
</dbReference>
<dbReference type="AlphaFoldDB" id="A0AAU9EUT2"/>
<dbReference type="RefSeq" id="WP_338603258.1">
    <property type="nucleotide sequence ID" value="NZ_AP028679.1"/>
</dbReference>
<keyword evidence="4" id="KW-0418">Kinase</keyword>
<reference evidence="6" key="1">
    <citation type="journal article" date="2023" name="Arch. Microbiol.">
        <title>Desulfoferula mesophilus gen. nov. sp. nov., a mesophilic sulfate-reducing bacterium isolated from a brackish lake sediment.</title>
        <authorList>
            <person name="Watanabe T."/>
            <person name="Yabe T."/>
            <person name="Tsuji J.M."/>
            <person name="Fukui M."/>
        </authorList>
    </citation>
    <scope>NUCLEOTIDE SEQUENCE [LARGE SCALE GENOMIC DNA]</scope>
    <source>
        <strain evidence="6">12FAK</strain>
    </source>
</reference>
<evidence type="ECO:0000256" key="1">
    <source>
        <dbReference type="ARBA" id="ARBA00022527"/>
    </source>
</evidence>
<keyword evidence="5" id="KW-0670">Pyruvate</keyword>
<dbReference type="InterPro" id="IPR005177">
    <property type="entry name" value="Kinase-pyrophosphorylase"/>
</dbReference>
<dbReference type="NCBIfam" id="NF003742">
    <property type="entry name" value="PRK05339.1"/>
    <property type="match status" value="1"/>
</dbReference>
<keyword evidence="2" id="KW-0808">Transferase</keyword>
<name>A0AAU9EUT2_9BACT</name>
<gene>
    <name evidence="5" type="ORF">FAK_39050</name>
</gene>
<dbReference type="GO" id="GO:0005524">
    <property type="term" value="F:ATP binding"/>
    <property type="evidence" value="ECO:0007669"/>
    <property type="project" value="InterPro"/>
</dbReference>
<dbReference type="Proteomes" id="UP001366166">
    <property type="component" value="Chromosome"/>
</dbReference>
<evidence type="ECO:0000256" key="2">
    <source>
        <dbReference type="ARBA" id="ARBA00022679"/>
    </source>
</evidence>
<sequence>MNRRRRRVKVHVFSDATGQTAERVTLAALTQFNRSIQAEIRRHAHLKTPAQIAKALEEAERDQALVIYSLVDQSLRDAMHGQRHRRDLEAYDLLGPLLGRMSRRFRASPRLHPGMLHAAGEESMHLAAAIDFTLRHDDGAGLDDLGRADVIILGVSRTSKTPTSLYLSCNFDLKVANVPLVRGLDPPAKLFTLKRPRKVGLTIDPDVLARIRRSRYEGRVVQGYTDARDVARELAYSHEVYDMLKGIKLVDVTNLPIEEVAGRVVRLLGLSRP</sequence>
<evidence type="ECO:0000256" key="4">
    <source>
        <dbReference type="ARBA" id="ARBA00022777"/>
    </source>
</evidence>
<proteinExistence type="predicted"/>
<keyword evidence="1" id="KW-0723">Serine/threonine-protein kinase</keyword>
<dbReference type="PANTHER" id="PTHR31756">
    <property type="entry name" value="PYRUVATE, PHOSPHATE DIKINASE REGULATORY PROTEIN 1, CHLOROPLASTIC"/>
    <property type="match status" value="1"/>
</dbReference>
<accession>A0AAU9EUT2</accession>
<dbReference type="KEGG" id="dmp:FAK_39050"/>
<dbReference type="Pfam" id="PF03618">
    <property type="entry name" value="Kinase-PPPase"/>
    <property type="match status" value="1"/>
</dbReference>